<evidence type="ECO:0000313" key="3">
    <source>
        <dbReference type="Proteomes" id="UP000235023"/>
    </source>
</evidence>
<reference evidence="3" key="1">
    <citation type="submission" date="2017-12" db="EMBL/GenBank/DDBJ databases">
        <authorList>
            <consortium name="DOE Joint Genome Institute"/>
            <person name="Mondo S.J."/>
            <person name="Kjaerbolling I."/>
            <person name="Vesth T.C."/>
            <person name="Frisvad J.C."/>
            <person name="Nybo J.L."/>
            <person name="Theobald S."/>
            <person name="Kuo A."/>
            <person name="Bowyer P."/>
            <person name="Matsuda Y."/>
            <person name="Lyhne E.K."/>
            <person name="Kogle M.E."/>
            <person name="Clum A."/>
            <person name="Lipzen A."/>
            <person name="Salamov A."/>
            <person name="Ngan C.Y."/>
            <person name="Daum C."/>
            <person name="Chiniquy J."/>
            <person name="Barry K."/>
            <person name="LaButti K."/>
            <person name="Haridas S."/>
            <person name="Simmons B.A."/>
            <person name="Magnuson J.K."/>
            <person name="Mortensen U.H."/>
            <person name="Larsen T.O."/>
            <person name="Grigoriev I.V."/>
            <person name="Baker S.E."/>
            <person name="Andersen M.R."/>
            <person name="Nordberg H.P."/>
            <person name="Cantor M.N."/>
            <person name="Hua S.X."/>
        </authorList>
    </citation>
    <scope>NUCLEOTIDE SEQUENCE [LARGE SCALE GENOMIC DNA]</scope>
    <source>
        <strain evidence="3">IBT 19404</strain>
    </source>
</reference>
<dbReference type="Pfam" id="PF06985">
    <property type="entry name" value="HET"/>
    <property type="match status" value="1"/>
</dbReference>
<dbReference type="Proteomes" id="UP000235023">
    <property type="component" value="Unassembled WGS sequence"/>
</dbReference>
<gene>
    <name evidence="2" type="ORF">BDW42DRAFT_198445</name>
</gene>
<protein>
    <submittedName>
        <fullName evidence="2">HET domain protein</fullName>
    </submittedName>
</protein>
<dbReference type="PANTHER" id="PTHR33112:SF16">
    <property type="entry name" value="HETEROKARYON INCOMPATIBILITY DOMAIN-CONTAINING PROTEIN"/>
    <property type="match status" value="1"/>
</dbReference>
<dbReference type="OrthoDB" id="5362512at2759"/>
<name>A0A2J5I5U3_9EURO</name>
<evidence type="ECO:0000259" key="1">
    <source>
        <dbReference type="Pfam" id="PF06985"/>
    </source>
</evidence>
<dbReference type="PANTHER" id="PTHR33112">
    <property type="entry name" value="DOMAIN PROTEIN, PUTATIVE-RELATED"/>
    <property type="match status" value="1"/>
</dbReference>
<dbReference type="AlphaFoldDB" id="A0A2J5I5U3"/>
<sequence>MAVDKHKIFYDTVADCSVCLDLNREYLRRQWRSVGGLFEAESEHSLTLKRLSESLSSTGCAGCALISSAADRIKEEFGVGFRNVAVEFLDSEQRSGLSITLTMLHPIHTQPGDWEKAHDNPDLKIVTRTGPSKKNPHREWEYKISSPGYEVFLPSVASEKCNLEDPGWGLPTRVLDLGENSSSTSDIRLYVTRKEPEAYVCLSHCWGSHEESRPFQTTVETLLKFEEGISYHALPKSFQDAVVFTRKLGYRFLWIDSLCIVQDDNDDWLREAGRMASIYENADLTLGAASSSDSKGGIFRKTIPESLIEGTGHEALQPALRRFSDPSFFEYGHRQSPVEKSGPDVSSPLIKRAWIYQERMLSRRMLYFTPLELVFECRSSNSSESGYQWINSSCKHAFTPIYNANTPGELFPSLWRKVVSEFTQLELTLSKDTLPAIAGVATRFSKRLEGKEPINYLAGAWRETFTQDMLWDADPHIDGSSPRIDAGIPSWSWARSDLPKTYQNTEYLHALCLLKDAECVPLDSTGNIFTGVSSGHAILSGYLLPATMRTTGLVVDHNPRVHYRPDTDYNWFGEGPDKISNGDELFVLPLMASQTYGDIRIHALILRRCSSTSDTFTRIGIFGMPISVHHLQNHNYIFEGSNICVTMYKGLISHGGSLLGLDGLYSVPETNNPLWLQPEPESLQSSFHAQAHYLHLCLYGPKSEFKFKDFFGQVHLDKLRSAMRAEIERVEEWRRREAAGEEQVLPRSLIKIV</sequence>
<proteinExistence type="predicted"/>
<accession>A0A2J5I5U3</accession>
<feature type="domain" description="Heterokaryon incompatibility" evidence="1">
    <location>
        <begin position="199"/>
        <end position="358"/>
    </location>
</feature>
<organism evidence="2 3">
    <name type="scientific">Aspergillus taichungensis</name>
    <dbReference type="NCBI Taxonomy" id="482145"/>
    <lineage>
        <taxon>Eukaryota</taxon>
        <taxon>Fungi</taxon>
        <taxon>Dikarya</taxon>
        <taxon>Ascomycota</taxon>
        <taxon>Pezizomycotina</taxon>
        <taxon>Eurotiomycetes</taxon>
        <taxon>Eurotiomycetidae</taxon>
        <taxon>Eurotiales</taxon>
        <taxon>Aspergillaceae</taxon>
        <taxon>Aspergillus</taxon>
        <taxon>Aspergillus subgen. Circumdati</taxon>
    </lineage>
</organism>
<dbReference type="InterPro" id="IPR010730">
    <property type="entry name" value="HET"/>
</dbReference>
<dbReference type="EMBL" id="KZ559505">
    <property type="protein sequence ID" value="PLN85313.1"/>
    <property type="molecule type" value="Genomic_DNA"/>
</dbReference>
<keyword evidence="3" id="KW-1185">Reference proteome</keyword>
<evidence type="ECO:0000313" key="2">
    <source>
        <dbReference type="EMBL" id="PLN85313.1"/>
    </source>
</evidence>